<protein>
    <submittedName>
        <fullName evidence="1">Uncharacterized protein</fullName>
    </submittedName>
</protein>
<comment type="caution">
    <text evidence="1">The sequence shown here is derived from an EMBL/GenBank/DDBJ whole genome shotgun (WGS) entry which is preliminary data.</text>
</comment>
<sequence length="415" mass="47528">MCRFHGGDGASFYFSQVVKQETLGRETDEKKKEMSYREARRFVPPPPLAVPVPTYVGPFQYQPPSTSTSRHVGYKSKRETRCYLCNDELYEAYRRKIEENDNFDVDPCPNCCRGSLAPGIQRVHHSVHPADHIRVYSEIALMKYNEKEGSDLELVKVVKANVKVVNGFVYYITFDAEDASSGQNSMPNQRGYNVGMLIRSPTSLESLWLEDFLLIVLCCSVEPRNFSPFRSSIGVSGSIAQEMYYQPREIPPHLLLLPPLPPPPPPPKVNPSHQLRLLEAYTDPYGRAYARSIFQKYETSPELMTQKEMNEYHRLVKERDGFDVMPSIKGYGKGILMPVVLDQKKVAHKLKIFSELALMEYCSRERLRTDLQFVKVVKANYEVENGYVYYITFDAKDPSAGQKSMPNQGDRMLKC</sequence>
<gene>
    <name evidence="1" type="ORF">Vadar_006124</name>
</gene>
<accession>A0ACB7YBV5</accession>
<name>A0ACB7YBV5_9ERIC</name>
<reference evidence="1 2" key="1">
    <citation type="journal article" date="2021" name="Hortic Res">
        <title>High-quality reference genome and annotation aids understanding of berry development for evergreen blueberry (Vaccinium darrowii).</title>
        <authorList>
            <person name="Yu J."/>
            <person name="Hulse-Kemp A.M."/>
            <person name="Babiker E."/>
            <person name="Staton M."/>
        </authorList>
    </citation>
    <scope>NUCLEOTIDE SEQUENCE [LARGE SCALE GENOMIC DNA]</scope>
    <source>
        <strain evidence="2">cv. NJ 8807/NJ 8810</strain>
        <tissue evidence="1">Young leaf</tissue>
    </source>
</reference>
<evidence type="ECO:0000313" key="1">
    <source>
        <dbReference type="EMBL" id="KAH7851018.1"/>
    </source>
</evidence>
<proteinExistence type="predicted"/>
<organism evidence="1 2">
    <name type="scientific">Vaccinium darrowii</name>
    <dbReference type="NCBI Taxonomy" id="229202"/>
    <lineage>
        <taxon>Eukaryota</taxon>
        <taxon>Viridiplantae</taxon>
        <taxon>Streptophyta</taxon>
        <taxon>Embryophyta</taxon>
        <taxon>Tracheophyta</taxon>
        <taxon>Spermatophyta</taxon>
        <taxon>Magnoliopsida</taxon>
        <taxon>eudicotyledons</taxon>
        <taxon>Gunneridae</taxon>
        <taxon>Pentapetalae</taxon>
        <taxon>asterids</taxon>
        <taxon>Ericales</taxon>
        <taxon>Ericaceae</taxon>
        <taxon>Vaccinioideae</taxon>
        <taxon>Vaccinieae</taxon>
        <taxon>Vaccinium</taxon>
    </lineage>
</organism>
<dbReference type="Proteomes" id="UP000828048">
    <property type="component" value="Chromosome 8"/>
</dbReference>
<keyword evidence="2" id="KW-1185">Reference proteome</keyword>
<evidence type="ECO:0000313" key="2">
    <source>
        <dbReference type="Proteomes" id="UP000828048"/>
    </source>
</evidence>
<dbReference type="EMBL" id="CM037158">
    <property type="protein sequence ID" value="KAH7851018.1"/>
    <property type="molecule type" value="Genomic_DNA"/>
</dbReference>